<evidence type="ECO:0000313" key="2">
    <source>
        <dbReference type="Proteomes" id="UP000297475"/>
    </source>
</evidence>
<name>A0A4Z0W609_9GAMM</name>
<dbReference type="AlphaFoldDB" id="A0A4Z0W609"/>
<sequence>MPKRSKVYDLPPEVRDELNKQLVGTGFQGYDGLANWLSDQGFQVSRSAVHRYGKDLQEEFEMAMGDVRKTTEMAKAWADSDEDTQGALMGATAQMVQENLMRITMALRKSEDEPEKAAKHMATVSHALADLGRMSLGQKKWAREVRKEVATEAANKAAEFAKKGGMSKALVSNLRKELLGIAE</sequence>
<organism evidence="1 2">
    <name type="scientific">Natronospirillum operosum</name>
    <dbReference type="NCBI Taxonomy" id="2759953"/>
    <lineage>
        <taxon>Bacteria</taxon>
        <taxon>Pseudomonadati</taxon>
        <taxon>Pseudomonadota</taxon>
        <taxon>Gammaproteobacteria</taxon>
        <taxon>Oceanospirillales</taxon>
        <taxon>Natronospirillaceae</taxon>
        <taxon>Natronospirillum</taxon>
    </lineage>
</organism>
<dbReference type="OrthoDB" id="371328at2"/>
<dbReference type="InterPro" id="IPR021874">
    <property type="entry name" value="Phage_Mu_Gp27"/>
</dbReference>
<dbReference type="Proteomes" id="UP000297475">
    <property type="component" value="Unassembled WGS sequence"/>
</dbReference>
<gene>
    <name evidence="1" type="ORF">E4656_13705</name>
</gene>
<accession>A0A4Z0W609</accession>
<dbReference type="RefSeq" id="WP_135483853.1">
    <property type="nucleotide sequence ID" value="NZ_SRMF01000005.1"/>
</dbReference>
<comment type="caution">
    <text evidence="1">The sequence shown here is derived from an EMBL/GenBank/DDBJ whole genome shotgun (WGS) entry which is preliminary data.</text>
</comment>
<evidence type="ECO:0000313" key="1">
    <source>
        <dbReference type="EMBL" id="TGG92520.1"/>
    </source>
</evidence>
<dbReference type="Pfam" id="PF11985">
    <property type="entry name" value="Phage_Mu_Gp27"/>
    <property type="match status" value="1"/>
</dbReference>
<dbReference type="EMBL" id="SRMF01000005">
    <property type="protein sequence ID" value="TGG92520.1"/>
    <property type="molecule type" value="Genomic_DNA"/>
</dbReference>
<keyword evidence="2" id="KW-1185">Reference proteome</keyword>
<reference evidence="1 2" key="1">
    <citation type="submission" date="2019-04" db="EMBL/GenBank/DDBJ databases">
        <title>Natronospirillum operosus gen. nov., sp. nov., a haloalkaliphilic satellite isolated from decaying biomass of laboratory culture of cyanobacterium Geitlerinema sp. and proposal of Natronospirillaceae fam. nov. and Saccharospirillaceae fam. nov.</title>
        <authorList>
            <person name="Kevbrin V."/>
            <person name="Boltyanskaya Y."/>
            <person name="Koziaeva V."/>
            <person name="Grouzdev D.S."/>
            <person name="Park M."/>
            <person name="Cho J."/>
        </authorList>
    </citation>
    <scope>NUCLEOTIDE SEQUENCE [LARGE SCALE GENOMIC DNA]</scope>
    <source>
        <strain evidence="1 2">G-116</strain>
    </source>
</reference>
<protein>
    <submittedName>
        <fullName evidence="1">DUF3486 family protein</fullName>
    </submittedName>
</protein>
<proteinExistence type="predicted"/>